<reference evidence="1" key="1">
    <citation type="submission" date="2019-12" db="EMBL/GenBank/DDBJ databases">
        <title>An insight into the sialome of adult female Ixodes ricinus ticks feeding for 6 days.</title>
        <authorList>
            <person name="Perner J."/>
            <person name="Ribeiro J.M.C."/>
        </authorList>
    </citation>
    <scope>NUCLEOTIDE SEQUENCE</scope>
    <source>
        <strain evidence="1">Semi-engorged</strain>
        <tissue evidence="1">Salivary glands</tissue>
    </source>
</reference>
<evidence type="ECO:0000313" key="1">
    <source>
        <dbReference type="EMBL" id="MXU86186.1"/>
    </source>
</evidence>
<organism evidence="1">
    <name type="scientific">Ixodes ricinus</name>
    <name type="common">Common tick</name>
    <name type="synonym">Acarus ricinus</name>
    <dbReference type="NCBI Taxonomy" id="34613"/>
    <lineage>
        <taxon>Eukaryota</taxon>
        <taxon>Metazoa</taxon>
        <taxon>Ecdysozoa</taxon>
        <taxon>Arthropoda</taxon>
        <taxon>Chelicerata</taxon>
        <taxon>Arachnida</taxon>
        <taxon>Acari</taxon>
        <taxon>Parasitiformes</taxon>
        <taxon>Ixodida</taxon>
        <taxon>Ixodoidea</taxon>
        <taxon>Ixodidae</taxon>
        <taxon>Ixodinae</taxon>
        <taxon>Ixodes</taxon>
    </lineage>
</organism>
<dbReference type="EMBL" id="GIFC01004103">
    <property type="protein sequence ID" value="MXU86186.1"/>
    <property type="molecule type" value="Transcribed_RNA"/>
</dbReference>
<sequence length="90" mass="10115">MLYLASSRLSLPLVLAEPPGNFNSSLIEHSFVYQIIDISNYFTIPFDFDISGFDCTKLFCTIKESVFQVEKTLTSAMGGAFSVHFSYIEL</sequence>
<name>A0A6B0UD43_IXORI</name>
<protein>
    <submittedName>
        <fullName evidence="1">Putative secreted protein</fullName>
    </submittedName>
</protein>
<accession>A0A6B0UD43</accession>
<proteinExistence type="predicted"/>
<dbReference type="AlphaFoldDB" id="A0A6B0UD43"/>